<proteinExistence type="predicted"/>
<dbReference type="PANTHER" id="PTHR36057:SF1">
    <property type="entry name" value="LIPOPROTEIN LIPID ATTACHMENT SITE-LIKE PROTEIN, PUTATIVE (DUF1223)-RELATED"/>
    <property type="match status" value="1"/>
</dbReference>
<accession>A0A4Q7V7J9</accession>
<dbReference type="Proteomes" id="UP000293671">
    <property type="component" value="Unassembled WGS sequence"/>
</dbReference>
<gene>
    <name evidence="1" type="ORF">EV670_3711</name>
</gene>
<dbReference type="SUPFAM" id="SSF52833">
    <property type="entry name" value="Thioredoxin-like"/>
    <property type="match status" value="1"/>
</dbReference>
<evidence type="ECO:0000313" key="1">
    <source>
        <dbReference type="EMBL" id="RZT91440.1"/>
    </source>
</evidence>
<reference evidence="1 2" key="1">
    <citation type="submission" date="2019-02" db="EMBL/GenBank/DDBJ databases">
        <title>Genomic Encyclopedia of Type Strains, Phase IV (KMG-IV): sequencing the most valuable type-strain genomes for metagenomic binning, comparative biology and taxonomic classification.</title>
        <authorList>
            <person name="Goeker M."/>
        </authorList>
    </citation>
    <scope>NUCLEOTIDE SEQUENCE [LARGE SCALE GENOMIC DNA]</scope>
    <source>
        <strain evidence="1 2">DSM 19570</strain>
    </source>
</reference>
<protein>
    <recommendedName>
        <fullName evidence="3">DUF1223 domain-containing protein</fullName>
    </recommendedName>
</protein>
<organism evidence="1 2">
    <name type="scientific">Rivibacter subsaxonicus</name>
    <dbReference type="NCBI Taxonomy" id="457575"/>
    <lineage>
        <taxon>Bacteria</taxon>
        <taxon>Pseudomonadati</taxon>
        <taxon>Pseudomonadota</taxon>
        <taxon>Betaproteobacteria</taxon>
        <taxon>Burkholderiales</taxon>
        <taxon>Rivibacter</taxon>
    </lineage>
</organism>
<evidence type="ECO:0000313" key="2">
    <source>
        <dbReference type="Proteomes" id="UP000293671"/>
    </source>
</evidence>
<sequence>MIATALLGTAGAHAATRCEARSAATPPAVVELYTSEGCSSCPPAEAWLNTLKGRPEVIALAFHVNYWDYIGWTDRFATPATTQRQRELARMHGRDGVYTPQVVLGGADWRGWGGANVPAPRTANAPGLLLAREGDTLTATVDAASGSQPLAGYWAVLEDGIETRVRAGENAGRTLRHDHVVRFYKPVPAWPAAQGQTLRVALEPGTLKPAQRAVFVVTEGSRPLQAVALACSSATPR</sequence>
<dbReference type="InterPro" id="IPR010634">
    <property type="entry name" value="DUF1223"/>
</dbReference>
<evidence type="ECO:0008006" key="3">
    <source>
        <dbReference type="Google" id="ProtNLM"/>
    </source>
</evidence>
<dbReference type="Pfam" id="PF06764">
    <property type="entry name" value="DUF1223"/>
    <property type="match status" value="1"/>
</dbReference>
<dbReference type="InterPro" id="IPR036249">
    <property type="entry name" value="Thioredoxin-like_sf"/>
</dbReference>
<keyword evidence="2" id="KW-1185">Reference proteome</keyword>
<dbReference type="EMBL" id="SHKP01000011">
    <property type="protein sequence ID" value="RZT91440.1"/>
    <property type="molecule type" value="Genomic_DNA"/>
</dbReference>
<dbReference type="AlphaFoldDB" id="A0A4Q7V7J9"/>
<name>A0A4Q7V7J9_9BURK</name>
<comment type="caution">
    <text evidence="1">The sequence shown here is derived from an EMBL/GenBank/DDBJ whole genome shotgun (WGS) entry which is preliminary data.</text>
</comment>
<dbReference type="PANTHER" id="PTHR36057">
    <property type="match status" value="1"/>
</dbReference>